<dbReference type="EMBL" id="JBBXMP010000061">
    <property type="protein sequence ID" value="KAL0064490.1"/>
    <property type="molecule type" value="Genomic_DNA"/>
</dbReference>
<feature type="compositionally biased region" description="Polar residues" evidence="1">
    <location>
        <begin position="8"/>
        <end position="26"/>
    </location>
</feature>
<gene>
    <name evidence="2" type="ORF">AAF712_008547</name>
</gene>
<name>A0ABR2ZT77_9AGAR</name>
<evidence type="ECO:0000313" key="3">
    <source>
        <dbReference type="Proteomes" id="UP001437256"/>
    </source>
</evidence>
<dbReference type="Proteomes" id="UP001437256">
    <property type="component" value="Unassembled WGS sequence"/>
</dbReference>
<reference evidence="2 3" key="1">
    <citation type="submission" date="2024-05" db="EMBL/GenBank/DDBJ databases">
        <title>A draft genome resource for the thread blight pathogen Marasmius tenuissimus strain MS-2.</title>
        <authorList>
            <person name="Yulfo-Soto G.E."/>
            <person name="Baruah I.K."/>
            <person name="Amoako-Attah I."/>
            <person name="Bukari Y."/>
            <person name="Meinhardt L.W."/>
            <person name="Bailey B.A."/>
            <person name="Cohen S.P."/>
        </authorList>
    </citation>
    <scope>NUCLEOTIDE SEQUENCE [LARGE SCALE GENOMIC DNA]</scope>
    <source>
        <strain evidence="2 3">MS-2</strain>
    </source>
</reference>
<evidence type="ECO:0000313" key="2">
    <source>
        <dbReference type="EMBL" id="KAL0064490.1"/>
    </source>
</evidence>
<feature type="region of interest" description="Disordered" evidence="1">
    <location>
        <begin position="1"/>
        <end position="86"/>
    </location>
</feature>
<proteinExistence type="predicted"/>
<keyword evidence="3" id="KW-1185">Reference proteome</keyword>
<protein>
    <submittedName>
        <fullName evidence="2">Uncharacterized protein</fullName>
    </submittedName>
</protein>
<accession>A0ABR2ZT77</accession>
<organism evidence="2 3">
    <name type="scientific">Marasmius tenuissimus</name>
    <dbReference type="NCBI Taxonomy" id="585030"/>
    <lineage>
        <taxon>Eukaryota</taxon>
        <taxon>Fungi</taxon>
        <taxon>Dikarya</taxon>
        <taxon>Basidiomycota</taxon>
        <taxon>Agaricomycotina</taxon>
        <taxon>Agaricomycetes</taxon>
        <taxon>Agaricomycetidae</taxon>
        <taxon>Agaricales</taxon>
        <taxon>Marasmiineae</taxon>
        <taxon>Marasmiaceae</taxon>
        <taxon>Marasmius</taxon>
    </lineage>
</organism>
<sequence>MVKLRSLSPRNLCSSGNAATQTPSTVNAQNKKKTAAKQIGPNRKIQQSEEVLPNEEPGDSDEDHADGPPFSNEEPEASDGNTIERV</sequence>
<feature type="compositionally biased region" description="Acidic residues" evidence="1">
    <location>
        <begin position="52"/>
        <end position="64"/>
    </location>
</feature>
<comment type="caution">
    <text evidence="2">The sequence shown here is derived from an EMBL/GenBank/DDBJ whole genome shotgun (WGS) entry which is preliminary data.</text>
</comment>
<evidence type="ECO:0000256" key="1">
    <source>
        <dbReference type="SAM" id="MobiDB-lite"/>
    </source>
</evidence>